<evidence type="ECO:0000256" key="4">
    <source>
        <dbReference type="ARBA" id="ARBA00022452"/>
    </source>
</evidence>
<dbReference type="Gene3D" id="2.40.160.50">
    <property type="entry name" value="membrane protein fhac: a member of the omp85/tpsb transporter family"/>
    <property type="match status" value="1"/>
</dbReference>
<keyword evidence="3" id="KW-0813">Transport</keyword>
<dbReference type="PANTHER" id="PTHR34597">
    <property type="entry name" value="SLR1661 PROTEIN"/>
    <property type="match status" value="1"/>
</dbReference>
<keyword evidence="5" id="KW-0812">Transmembrane</keyword>
<dbReference type="GeneID" id="45099166"/>
<evidence type="ECO:0000256" key="2">
    <source>
        <dbReference type="ARBA" id="ARBA00009055"/>
    </source>
</evidence>
<dbReference type="RefSeq" id="WP_011356451.1">
    <property type="nucleotide sequence ID" value="NC_007511.1"/>
</dbReference>
<name>Q390Z4_BURL3</name>
<proteinExistence type="inferred from homology"/>
<evidence type="ECO:0000256" key="9">
    <source>
        <dbReference type="SAM" id="MobiDB-lite"/>
    </source>
</evidence>
<feature type="compositionally biased region" description="Low complexity" evidence="9">
    <location>
        <begin position="103"/>
        <end position="119"/>
    </location>
</feature>
<dbReference type="GO" id="GO:0046819">
    <property type="term" value="P:protein secretion by the type V secretion system"/>
    <property type="evidence" value="ECO:0007669"/>
    <property type="project" value="TreeGrafter"/>
</dbReference>
<dbReference type="GO" id="GO:0009279">
    <property type="term" value="C:cell outer membrane"/>
    <property type="evidence" value="ECO:0007669"/>
    <property type="project" value="UniProtKB-SubCell"/>
</dbReference>
<gene>
    <name evidence="11" type="ordered locus">Bcep18194_B2861</name>
</gene>
<keyword evidence="8" id="KW-0998">Cell outer membrane</keyword>
<dbReference type="PROSITE" id="PS51779">
    <property type="entry name" value="POTRA"/>
    <property type="match status" value="1"/>
</dbReference>
<comment type="subcellular location">
    <subcellularLocation>
        <location evidence="1">Cell outer membrane</location>
    </subcellularLocation>
</comment>
<dbReference type="InterPro" id="IPR051544">
    <property type="entry name" value="TPS_OM_transporter"/>
</dbReference>
<dbReference type="EMBL" id="CP000152">
    <property type="protein sequence ID" value="ABB12972.1"/>
    <property type="molecule type" value="Genomic_DNA"/>
</dbReference>
<evidence type="ECO:0000256" key="3">
    <source>
        <dbReference type="ARBA" id="ARBA00022448"/>
    </source>
</evidence>
<evidence type="ECO:0000259" key="10">
    <source>
        <dbReference type="PROSITE" id="PS51779"/>
    </source>
</evidence>
<keyword evidence="7" id="KW-0472">Membrane</keyword>
<dbReference type="Gene3D" id="3.10.20.310">
    <property type="entry name" value="membrane protein fhac"/>
    <property type="match status" value="1"/>
</dbReference>
<evidence type="ECO:0000256" key="1">
    <source>
        <dbReference type="ARBA" id="ARBA00004442"/>
    </source>
</evidence>
<dbReference type="KEGG" id="bur:Bcep18194_B2861"/>
<evidence type="ECO:0000256" key="8">
    <source>
        <dbReference type="ARBA" id="ARBA00023237"/>
    </source>
</evidence>
<dbReference type="Pfam" id="PF08479">
    <property type="entry name" value="POTRA_2"/>
    <property type="match status" value="1"/>
</dbReference>
<feature type="region of interest" description="Disordered" evidence="9">
    <location>
        <begin position="92"/>
        <end position="120"/>
    </location>
</feature>
<keyword evidence="12" id="KW-1185">Reference proteome</keyword>
<keyword evidence="4" id="KW-1134">Transmembrane beta strand</keyword>
<evidence type="ECO:0000313" key="11">
    <source>
        <dbReference type="EMBL" id="ABB12972.1"/>
    </source>
</evidence>
<dbReference type="InterPro" id="IPR005565">
    <property type="entry name" value="Hemolysn_activator_HlyB_C"/>
</dbReference>
<accession>Q390Z4</accession>
<evidence type="ECO:0000256" key="7">
    <source>
        <dbReference type="ARBA" id="ARBA00023136"/>
    </source>
</evidence>
<dbReference type="InterPro" id="IPR013686">
    <property type="entry name" value="Polypept-transport_assoc_ShlB"/>
</dbReference>
<sequence length="607" mass="65440">MPTRSRSEIRTARCFTCLSAIRDPARQSIPPPGRNQVAALRAHSAPGAGGTLRSVLRCACVVGVALSQPDLAQAQVPNAGQSLRDVETVRPTLPAPASPEIAMPPSSDASPPATPSDAEAGARVSVRAFHIEGNQVLDSARLQVLLTDLVGRELGFDELRSAADRITIAYRERGYVFARAYLPQQDIEDGIVRIAIVEGRYGRIELRNNSRVLDGVLRRPLGALQPGAVVRGADLERSLTLLDELPGVAVSGTLRAGEAPGTTDLIVDAARAPFATGSLELDNYGDPVTGRYRATGAATVNSPLRLGDQFSLRGLTSNTNQQYYRAMYQVPIGPASTRIGVAFSDMGYRLGKQMRPLGYHGRASVRSAFVTQPLLRSRRASASAQVTYENKHLRDDYGVFERVSDKRVDLWSFAVTGNSNDDRLGGGRNVFSATLGIGRMRGDDPLGMNQFSHTHGSFAKLNVSAMRLQALGSRLQFHTQFSAQLASRNLDSSEKFSLGGPYGVRAYALGAGSGDQGWQASAELRYLATPGWQVSTFVDTGRMQINKQPWVRNELNTLQLSGTGVGASWYGANRQISITAAWPLGNADRSQAVTRAPSVWLQAAQYF</sequence>
<dbReference type="Proteomes" id="UP000002705">
    <property type="component" value="Chromosome 2"/>
</dbReference>
<reference evidence="11" key="1">
    <citation type="submission" date="2005-10" db="EMBL/GenBank/DDBJ databases">
        <title>Complete sequence of chromosome 2 of Burkholderia sp. 383.</title>
        <authorList>
            <consortium name="US DOE Joint Genome Institute"/>
            <person name="Copeland A."/>
            <person name="Lucas S."/>
            <person name="Lapidus A."/>
            <person name="Barry K."/>
            <person name="Detter J.C."/>
            <person name="Glavina T."/>
            <person name="Hammon N."/>
            <person name="Israni S."/>
            <person name="Pitluck S."/>
            <person name="Chain P."/>
            <person name="Malfatti S."/>
            <person name="Shin M."/>
            <person name="Vergez L."/>
            <person name="Schmutz J."/>
            <person name="Larimer F."/>
            <person name="Land M."/>
            <person name="Kyrpides N."/>
            <person name="Lykidis A."/>
            <person name="Richardson P."/>
        </authorList>
    </citation>
    <scope>NUCLEOTIDE SEQUENCE [LARGE SCALE GENOMIC DNA]</scope>
    <source>
        <strain evidence="11">383</strain>
    </source>
</reference>
<evidence type="ECO:0000256" key="6">
    <source>
        <dbReference type="ARBA" id="ARBA00022927"/>
    </source>
</evidence>
<dbReference type="GO" id="GO:0098046">
    <property type="term" value="C:type V protein secretion system complex"/>
    <property type="evidence" value="ECO:0007669"/>
    <property type="project" value="TreeGrafter"/>
</dbReference>
<dbReference type="InterPro" id="IPR034746">
    <property type="entry name" value="POTRA"/>
</dbReference>
<organism evidence="11 12">
    <name type="scientific">Burkholderia lata (strain ATCC 17760 / DSM 23089 / LMG 22485 / NCIMB 9086 / R18194 / 383)</name>
    <dbReference type="NCBI Taxonomy" id="482957"/>
    <lineage>
        <taxon>Bacteria</taxon>
        <taxon>Pseudomonadati</taxon>
        <taxon>Pseudomonadota</taxon>
        <taxon>Betaproteobacteria</taxon>
        <taxon>Burkholderiales</taxon>
        <taxon>Burkholderiaceae</taxon>
        <taxon>Burkholderia</taxon>
        <taxon>Burkholderia cepacia complex</taxon>
    </lineage>
</organism>
<evidence type="ECO:0000256" key="5">
    <source>
        <dbReference type="ARBA" id="ARBA00022692"/>
    </source>
</evidence>
<dbReference type="GO" id="GO:0008320">
    <property type="term" value="F:protein transmembrane transporter activity"/>
    <property type="evidence" value="ECO:0007669"/>
    <property type="project" value="TreeGrafter"/>
</dbReference>
<dbReference type="PANTHER" id="PTHR34597:SF1">
    <property type="entry name" value="HEME_HEMOPEXIN TRANSPORTER PROTEIN HUXB"/>
    <property type="match status" value="1"/>
</dbReference>
<dbReference type="AlphaFoldDB" id="Q390Z4"/>
<comment type="similarity">
    <text evidence="2">Belongs to the TPS (TC 1.B.20) family.</text>
</comment>
<feature type="domain" description="POTRA" evidence="10">
    <location>
        <begin position="124"/>
        <end position="199"/>
    </location>
</feature>
<protein>
    <submittedName>
        <fullName evidence="11">Hemolysin activation/secretion protein-like protein</fullName>
    </submittedName>
</protein>
<evidence type="ECO:0000313" key="12">
    <source>
        <dbReference type="Proteomes" id="UP000002705"/>
    </source>
</evidence>
<dbReference type="Pfam" id="PF03865">
    <property type="entry name" value="ShlB"/>
    <property type="match status" value="1"/>
</dbReference>
<dbReference type="PATRIC" id="fig|482957.22.peg.6678"/>
<dbReference type="HOGENOM" id="CLU_021521_2_2_4"/>
<keyword evidence="6" id="KW-0653">Protein transport</keyword>